<dbReference type="Proteomes" id="UP000000447">
    <property type="component" value="Chromosome"/>
</dbReference>
<evidence type="ECO:0000313" key="2">
    <source>
        <dbReference type="Proteomes" id="UP000000447"/>
    </source>
</evidence>
<protein>
    <submittedName>
        <fullName evidence="1">Uncharacterized protein</fullName>
    </submittedName>
</protein>
<accession>B9L2B2</accession>
<dbReference type="RefSeq" id="WP_012641508.1">
    <property type="nucleotide sequence ID" value="NC_011959.1"/>
</dbReference>
<organism evidence="1 2">
    <name type="scientific">Thermomicrobium roseum (strain ATCC 27502 / DSM 5159 / P-2)</name>
    <dbReference type="NCBI Taxonomy" id="309801"/>
    <lineage>
        <taxon>Bacteria</taxon>
        <taxon>Pseudomonadati</taxon>
        <taxon>Thermomicrobiota</taxon>
        <taxon>Thermomicrobia</taxon>
        <taxon>Thermomicrobiales</taxon>
        <taxon>Thermomicrobiaceae</taxon>
        <taxon>Thermomicrobium</taxon>
    </lineage>
</organism>
<reference evidence="1 2" key="1">
    <citation type="journal article" date="2009" name="PLoS ONE">
        <title>Complete genome sequence of the aerobic CO-oxidizing thermophile Thermomicrobium roseum.</title>
        <authorList>
            <person name="Wu D."/>
            <person name="Raymond J."/>
            <person name="Wu M."/>
            <person name="Chatterji S."/>
            <person name="Ren Q."/>
            <person name="Graham J.E."/>
            <person name="Bryant D.A."/>
            <person name="Robb F."/>
            <person name="Colman A."/>
            <person name="Tallon L.J."/>
            <person name="Badger J.H."/>
            <person name="Madupu R."/>
            <person name="Ward N.L."/>
            <person name="Eisen J.A."/>
        </authorList>
    </citation>
    <scope>NUCLEOTIDE SEQUENCE [LARGE SCALE GENOMIC DNA]</scope>
    <source>
        <strain evidence="2">ATCC 27502 / DSM 5159 / P-2</strain>
    </source>
</reference>
<dbReference type="STRING" id="309801.trd_0094"/>
<sequence>MESREPIDCWQELGLPFPPERLRGRLVPCPQCGAPLALMRRRRFYALCATVEETSQGAVLICRQCGARQPVRELLLSGRRARTG</sequence>
<name>B9L2B2_THERP</name>
<dbReference type="AlphaFoldDB" id="B9L2B2"/>
<keyword evidence="2" id="KW-1185">Reference proteome</keyword>
<gene>
    <name evidence="1" type="ordered locus">trd_0094</name>
</gene>
<proteinExistence type="predicted"/>
<dbReference type="EMBL" id="CP001275">
    <property type="protein sequence ID" value="ACM04713.1"/>
    <property type="molecule type" value="Genomic_DNA"/>
</dbReference>
<dbReference type="HOGENOM" id="CLU_2526441_0_0_0"/>
<evidence type="ECO:0000313" key="1">
    <source>
        <dbReference type="EMBL" id="ACM04713.1"/>
    </source>
</evidence>
<dbReference type="KEGG" id="tro:trd_0094"/>